<accession>W0RML1</accession>
<gene>
    <name evidence="1" type="ORF">J421_4028</name>
</gene>
<organism evidence="1 2">
    <name type="scientific">Gemmatirosa kalamazoonensis</name>
    <dbReference type="NCBI Taxonomy" id="861299"/>
    <lineage>
        <taxon>Bacteria</taxon>
        <taxon>Pseudomonadati</taxon>
        <taxon>Gemmatimonadota</taxon>
        <taxon>Gemmatimonadia</taxon>
        <taxon>Gemmatimonadales</taxon>
        <taxon>Gemmatimonadaceae</taxon>
        <taxon>Gemmatirosa</taxon>
    </lineage>
</organism>
<sequence>MRLPNVHRGHRLRDKLMLGMMRVVMGHAPGVVRTLLYRKEFFGRPWSELTQRVMRGPSPWTPGERETFAAFVSHLNQCTF</sequence>
<dbReference type="AlphaFoldDB" id="W0RML1"/>
<dbReference type="EMBL" id="CP007128">
    <property type="protein sequence ID" value="AHG91565.1"/>
    <property type="molecule type" value="Genomic_DNA"/>
</dbReference>
<dbReference type="STRING" id="861299.J421_4028"/>
<dbReference type="HOGENOM" id="CLU_2584723_0_0_0"/>
<protein>
    <recommendedName>
        <fullName evidence="3">Carboxymuconolactone decarboxylase</fullName>
    </recommendedName>
</protein>
<dbReference type="KEGG" id="gba:J421_4028"/>
<evidence type="ECO:0000313" key="1">
    <source>
        <dbReference type="EMBL" id="AHG91565.1"/>
    </source>
</evidence>
<keyword evidence="2" id="KW-1185">Reference proteome</keyword>
<name>W0RML1_9BACT</name>
<evidence type="ECO:0008006" key="3">
    <source>
        <dbReference type="Google" id="ProtNLM"/>
    </source>
</evidence>
<dbReference type="InterPro" id="IPR029032">
    <property type="entry name" value="AhpD-like"/>
</dbReference>
<dbReference type="eggNOG" id="COG2128">
    <property type="taxonomic scope" value="Bacteria"/>
</dbReference>
<evidence type="ECO:0000313" key="2">
    <source>
        <dbReference type="Proteomes" id="UP000019151"/>
    </source>
</evidence>
<dbReference type="Gene3D" id="1.20.1290.10">
    <property type="entry name" value="AhpD-like"/>
    <property type="match status" value="1"/>
</dbReference>
<dbReference type="InParanoid" id="W0RML1"/>
<dbReference type="Proteomes" id="UP000019151">
    <property type="component" value="Chromosome"/>
</dbReference>
<dbReference type="RefSeq" id="WP_201773050.1">
    <property type="nucleotide sequence ID" value="NZ_CP007128.1"/>
</dbReference>
<proteinExistence type="predicted"/>
<reference evidence="1 2" key="1">
    <citation type="journal article" date="2014" name="Genome Announc.">
        <title>Genome Sequence and Methylome of Soil Bacterium Gemmatirosa kalamazoonensis KBS708T, a Member of the Rarely Cultivated Gemmatimonadetes Phylum.</title>
        <authorList>
            <person name="Debruyn J.M."/>
            <person name="Radosevich M."/>
            <person name="Wommack K.E."/>
            <person name="Polson S.W."/>
            <person name="Hauser L.J."/>
            <person name="Fawaz M.N."/>
            <person name="Korlach J."/>
            <person name="Tsai Y.C."/>
        </authorList>
    </citation>
    <scope>NUCLEOTIDE SEQUENCE [LARGE SCALE GENOMIC DNA]</scope>
    <source>
        <strain evidence="1 2">KBS708</strain>
    </source>
</reference>
<dbReference type="SUPFAM" id="SSF69118">
    <property type="entry name" value="AhpD-like"/>
    <property type="match status" value="1"/>
</dbReference>